<dbReference type="EMBL" id="JADCUA010000002">
    <property type="protein sequence ID" value="KAH9843178.1"/>
    <property type="molecule type" value="Genomic_DNA"/>
</dbReference>
<name>A0ABQ8KWX4_9APHY</name>
<keyword evidence="1" id="KW-0472">Membrane</keyword>
<keyword evidence="1" id="KW-1133">Transmembrane helix</keyword>
<proteinExistence type="predicted"/>
<feature type="transmembrane region" description="Helical" evidence="1">
    <location>
        <begin position="57"/>
        <end position="80"/>
    </location>
</feature>
<feature type="transmembrane region" description="Helical" evidence="1">
    <location>
        <begin position="175"/>
        <end position="196"/>
    </location>
</feature>
<evidence type="ECO:0000256" key="1">
    <source>
        <dbReference type="SAM" id="Phobius"/>
    </source>
</evidence>
<dbReference type="GeneID" id="71997944"/>
<sequence>MAQLPLISVNLATVALESLLYGVFLTLAFTFIYLHISRAGSQRAGGARSLSVYFTPVLLGSIFVLLTVTGHWVMTVIRLFDAFVNFMGGQAALLYYSDLALTTEPVKIGFLIATLITCDILFIYRLWIVWGYNYYVIIVPCLTILGLCVAGPGVIYQLTQVGSGNTVFIASLARWVSADYAFTFVTNVYSSVGIAWKVWRSRHRTGAYAGGTSLMRVLVTIVESAALYTSYTVFFFGAYQAESNLQYTAVDTLCPIAGIAFMMINVRVGLGWAQRAHPSTSSGVSSRRTAMQEQQSFAMRPVAVDIQKVVDSQDDMGMPVGMKSELPV</sequence>
<keyword evidence="3" id="KW-1185">Reference proteome</keyword>
<organism evidence="2 3">
    <name type="scientific">Rhodofomes roseus</name>
    <dbReference type="NCBI Taxonomy" id="34475"/>
    <lineage>
        <taxon>Eukaryota</taxon>
        <taxon>Fungi</taxon>
        <taxon>Dikarya</taxon>
        <taxon>Basidiomycota</taxon>
        <taxon>Agaricomycotina</taxon>
        <taxon>Agaricomycetes</taxon>
        <taxon>Polyporales</taxon>
        <taxon>Rhodofomes</taxon>
    </lineage>
</organism>
<reference evidence="2 3" key="1">
    <citation type="journal article" date="2021" name="Environ. Microbiol.">
        <title>Gene family expansions and transcriptome signatures uncover fungal adaptations to wood decay.</title>
        <authorList>
            <person name="Hage H."/>
            <person name="Miyauchi S."/>
            <person name="Viragh M."/>
            <person name="Drula E."/>
            <person name="Min B."/>
            <person name="Chaduli D."/>
            <person name="Navarro D."/>
            <person name="Favel A."/>
            <person name="Norest M."/>
            <person name="Lesage-Meessen L."/>
            <person name="Balint B."/>
            <person name="Merenyi Z."/>
            <person name="de Eugenio L."/>
            <person name="Morin E."/>
            <person name="Martinez A.T."/>
            <person name="Baldrian P."/>
            <person name="Stursova M."/>
            <person name="Martinez M.J."/>
            <person name="Novotny C."/>
            <person name="Magnuson J.K."/>
            <person name="Spatafora J.W."/>
            <person name="Maurice S."/>
            <person name="Pangilinan J."/>
            <person name="Andreopoulos W."/>
            <person name="LaButti K."/>
            <person name="Hundley H."/>
            <person name="Na H."/>
            <person name="Kuo A."/>
            <person name="Barry K."/>
            <person name="Lipzen A."/>
            <person name="Henrissat B."/>
            <person name="Riley R."/>
            <person name="Ahrendt S."/>
            <person name="Nagy L.G."/>
            <person name="Grigoriev I.V."/>
            <person name="Martin F."/>
            <person name="Rosso M.N."/>
        </authorList>
    </citation>
    <scope>NUCLEOTIDE SEQUENCE [LARGE SCALE GENOMIC DNA]</scope>
    <source>
        <strain evidence="2 3">CIRM-BRFM 1785</strain>
    </source>
</reference>
<protein>
    <submittedName>
        <fullName evidence="2">Uncharacterized protein</fullName>
    </submittedName>
</protein>
<comment type="caution">
    <text evidence="2">The sequence shown here is derived from an EMBL/GenBank/DDBJ whole genome shotgun (WGS) entry which is preliminary data.</text>
</comment>
<dbReference type="RefSeq" id="XP_047784225.1">
    <property type="nucleotide sequence ID" value="XM_047917212.1"/>
</dbReference>
<accession>A0ABQ8KWX4</accession>
<feature type="transmembrane region" description="Helical" evidence="1">
    <location>
        <begin position="245"/>
        <end position="266"/>
    </location>
</feature>
<dbReference type="Proteomes" id="UP000814176">
    <property type="component" value="Unassembled WGS sequence"/>
</dbReference>
<evidence type="ECO:0000313" key="3">
    <source>
        <dbReference type="Proteomes" id="UP000814176"/>
    </source>
</evidence>
<feature type="transmembrane region" description="Helical" evidence="1">
    <location>
        <begin position="217"/>
        <end position="239"/>
    </location>
</feature>
<gene>
    <name evidence="2" type="ORF">C8Q71DRAFT_238553</name>
</gene>
<evidence type="ECO:0000313" key="2">
    <source>
        <dbReference type="EMBL" id="KAH9843178.1"/>
    </source>
</evidence>
<feature type="transmembrane region" description="Helical" evidence="1">
    <location>
        <begin position="134"/>
        <end position="155"/>
    </location>
</feature>
<feature type="transmembrane region" description="Helical" evidence="1">
    <location>
        <begin position="18"/>
        <end position="36"/>
    </location>
</feature>
<feature type="transmembrane region" description="Helical" evidence="1">
    <location>
        <begin position="108"/>
        <end position="127"/>
    </location>
</feature>
<keyword evidence="1" id="KW-0812">Transmembrane</keyword>